<evidence type="ECO:0000313" key="8">
    <source>
        <dbReference type="EMBL" id="MDR5894482.1"/>
    </source>
</evidence>
<comment type="similarity">
    <text evidence="1">Belongs to the ParB family.</text>
</comment>
<dbReference type="InterPro" id="IPR050336">
    <property type="entry name" value="Chromosome_partition/occlusion"/>
</dbReference>
<evidence type="ECO:0000256" key="1">
    <source>
        <dbReference type="ARBA" id="ARBA00006295"/>
    </source>
</evidence>
<evidence type="ECO:0000256" key="2">
    <source>
        <dbReference type="ARBA" id="ARBA00022372"/>
    </source>
</evidence>
<dbReference type="InterPro" id="IPR057240">
    <property type="entry name" value="ParB_dimer_C"/>
</dbReference>
<dbReference type="Proteomes" id="UP001269375">
    <property type="component" value="Unassembled WGS sequence"/>
</dbReference>
<dbReference type="Pfam" id="PF23552">
    <property type="entry name" value="ParB_C"/>
    <property type="match status" value="1"/>
</dbReference>
<dbReference type="PANTHER" id="PTHR33375">
    <property type="entry name" value="CHROMOSOME-PARTITIONING PROTEIN PARB-RELATED"/>
    <property type="match status" value="1"/>
</dbReference>
<dbReference type="SMART" id="SM00470">
    <property type="entry name" value="ParB"/>
    <property type="match status" value="1"/>
</dbReference>
<dbReference type="EMBL" id="JARWAO010000001">
    <property type="protein sequence ID" value="MDR5894482.1"/>
    <property type="molecule type" value="Genomic_DNA"/>
</dbReference>
<keyword evidence="4" id="KW-0238">DNA-binding</keyword>
<dbReference type="PANTHER" id="PTHR33375:SF1">
    <property type="entry name" value="CHROMOSOME-PARTITIONING PROTEIN PARB-RELATED"/>
    <property type="match status" value="1"/>
</dbReference>
<protein>
    <recommendedName>
        <fullName evidence="2">Probable chromosome-partitioning protein ParB</fullName>
    </recommendedName>
</protein>
<evidence type="ECO:0000259" key="7">
    <source>
        <dbReference type="SMART" id="SM00470"/>
    </source>
</evidence>
<feature type="region of interest" description="Disordered" evidence="6">
    <location>
        <begin position="1"/>
        <end position="31"/>
    </location>
</feature>
<dbReference type="RefSeq" id="WP_251593487.1">
    <property type="nucleotide sequence ID" value="NZ_JAMLJI010000002.1"/>
</dbReference>
<organism evidence="8 9">
    <name type="scientific">Larsenimonas suaedae</name>
    <dbReference type="NCBI Taxonomy" id="1851019"/>
    <lineage>
        <taxon>Bacteria</taxon>
        <taxon>Pseudomonadati</taxon>
        <taxon>Pseudomonadota</taxon>
        <taxon>Gammaproteobacteria</taxon>
        <taxon>Oceanospirillales</taxon>
        <taxon>Halomonadaceae</taxon>
        <taxon>Larsenimonas</taxon>
    </lineage>
</organism>
<dbReference type="CDD" id="cd16393">
    <property type="entry name" value="SPO0J_N"/>
    <property type="match status" value="1"/>
</dbReference>
<comment type="caution">
    <text evidence="8">The sequence shown here is derived from an EMBL/GenBank/DDBJ whole genome shotgun (WGS) entry which is preliminary data.</text>
</comment>
<feature type="domain" description="ParB-like N-terminal" evidence="7">
    <location>
        <begin position="56"/>
        <end position="149"/>
    </location>
</feature>
<accession>A0ABU1GSC3</accession>
<dbReference type="Gene3D" id="3.90.1530.30">
    <property type="match status" value="1"/>
</dbReference>
<dbReference type="InterPro" id="IPR041468">
    <property type="entry name" value="HTH_ParB/Spo0J"/>
</dbReference>
<dbReference type="Pfam" id="PF02195">
    <property type="entry name" value="ParB_N"/>
    <property type="match status" value="1"/>
</dbReference>
<gene>
    <name evidence="8" type="ORF">QC825_00175</name>
</gene>
<keyword evidence="3" id="KW-0159">Chromosome partition</keyword>
<dbReference type="InterPro" id="IPR036086">
    <property type="entry name" value="ParB/Sulfiredoxin_sf"/>
</dbReference>
<comment type="function">
    <text evidence="5">Involved in chromosome partition. Localize to both poles of the predivisional cell following completion of DNA replication. Binds to the DNA origin of replication.</text>
</comment>
<evidence type="ECO:0000256" key="4">
    <source>
        <dbReference type="ARBA" id="ARBA00023125"/>
    </source>
</evidence>
<name>A0ABU1GSC3_9GAMM</name>
<proteinExistence type="inferred from homology"/>
<dbReference type="NCBIfam" id="TIGR00180">
    <property type="entry name" value="parB_part"/>
    <property type="match status" value="1"/>
</dbReference>
<dbReference type="InterPro" id="IPR003115">
    <property type="entry name" value="ParB_N"/>
</dbReference>
<dbReference type="Pfam" id="PF17762">
    <property type="entry name" value="HTH_ParB"/>
    <property type="match status" value="1"/>
</dbReference>
<reference evidence="8 9" key="1">
    <citation type="submission" date="2023-04" db="EMBL/GenBank/DDBJ databases">
        <title>A long-awaited taxogenomic arrangement of the family Halomonadaceae.</title>
        <authorList>
            <person name="De La Haba R."/>
            <person name="Chuvochina M."/>
            <person name="Wittouck S."/>
            <person name="Arahal D.R."/>
            <person name="Sanchez-Porro C."/>
            <person name="Hugenholtz P."/>
            <person name="Ventosa A."/>
        </authorList>
    </citation>
    <scope>NUCLEOTIDE SEQUENCE [LARGE SCALE GENOMIC DNA]</scope>
    <source>
        <strain evidence="8 9">DSM 22428</strain>
    </source>
</reference>
<evidence type="ECO:0000313" key="9">
    <source>
        <dbReference type="Proteomes" id="UP001269375"/>
    </source>
</evidence>
<keyword evidence="9" id="KW-1185">Reference proteome</keyword>
<evidence type="ECO:0000256" key="6">
    <source>
        <dbReference type="SAM" id="MobiDB-lite"/>
    </source>
</evidence>
<sequence>MTRKRGLGRGLDALIGSGAKQRSQMQAPLEHDASTSLLTSVEENVSDTGDQGDTLTSIPVNQLRRGKYQPRRDIQPERLEELADSIRAQGVMQPIVVRPVTDRGAVNYEIIAGERRWRAAQLAELNVIPAIVRSMDDETALAMALIENIQRENLNVIEEAVALKRLIDEFELTQQQAAHAVGRSRAQIANLLRLLALDDEVQTLLERGDLDMGHARALLALKGLKQRHAARDVVARGLTVRQTEELVKRIQADSKPQATQEAPGSSDVKKLEGQLGDLLGAAVQINHGKTGKGRLTIRYSSLDELDGILSHIK</sequence>
<dbReference type="InterPro" id="IPR004437">
    <property type="entry name" value="ParB/RepB/Spo0J"/>
</dbReference>
<evidence type="ECO:0000256" key="3">
    <source>
        <dbReference type="ARBA" id="ARBA00022829"/>
    </source>
</evidence>
<dbReference type="Gene3D" id="1.10.10.2830">
    <property type="match status" value="1"/>
</dbReference>
<evidence type="ECO:0000256" key="5">
    <source>
        <dbReference type="ARBA" id="ARBA00025472"/>
    </source>
</evidence>
<dbReference type="SUPFAM" id="SSF110849">
    <property type="entry name" value="ParB/Sulfiredoxin"/>
    <property type="match status" value="1"/>
</dbReference>